<dbReference type="KEGG" id="mbe:MBM_09898"/>
<dbReference type="InterPro" id="IPR021102">
    <property type="entry name" value="PNGase_A"/>
</dbReference>
<dbReference type="Proteomes" id="UP000006753">
    <property type="component" value="Unassembled WGS sequence"/>
</dbReference>
<dbReference type="CDD" id="cd00229">
    <property type="entry name" value="SGNH_hydrolase"/>
    <property type="match status" value="1"/>
</dbReference>
<protein>
    <submittedName>
        <fullName evidence="5">Asparagine amidase a</fullName>
    </submittedName>
</protein>
<dbReference type="OrthoDB" id="1612078at2759"/>
<evidence type="ECO:0000259" key="3">
    <source>
        <dbReference type="Pfam" id="PF12222"/>
    </source>
</evidence>
<dbReference type="PANTHER" id="PTHR31104">
    <property type="entry name" value="PEPTIDE-N4-(N-ACETYL-BETA-GLUCOSAMINYL)ASPARAGINE AMIDASE A PROTEIN"/>
    <property type="match status" value="1"/>
</dbReference>
<dbReference type="eggNOG" id="ENOG502QSXK">
    <property type="taxonomic scope" value="Eukaryota"/>
</dbReference>
<dbReference type="Pfam" id="PF25156">
    <property type="entry name" value="PNGase_A_C"/>
    <property type="match status" value="1"/>
</dbReference>
<accession>K1WTL0</accession>
<dbReference type="InterPro" id="IPR056948">
    <property type="entry name" value="PNGaseA_N"/>
</dbReference>
<feature type="domain" description="SGNH hydrolase-type esterase" evidence="4">
    <location>
        <begin position="815"/>
        <end position="989"/>
    </location>
</feature>
<dbReference type="Pfam" id="PF12222">
    <property type="entry name" value="PNGaseA"/>
    <property type="match status" value="1"/>
</dbReference>
<evidence type="ECO:0000256" key="2">
    <source>
        <dbReference type="SAM" id="Phobius"/>
    </source>
</evidence>
<dbReference type="InterPro" id="IPR013830">
    <property type="entry name" value="SGNH_hydro"/>
</dbReference>
<dbReference type="SUPFAM" id="SSF52266">
    <property type="entry name" value="SGNH hydrolase"/>
    <property type="match status" value="1"/>
</dbReference>
<feature type="region of interest" description="Disordered" evidence="1">
    <location>
        <begin position="509"/>
        <end position="538"/>
    </location>
</feature>
<proteinExistence type="predicted"/>
<dbReference type="HOGENOM" id="CLU_295611_0_0_1"/>
<feature type="transmembrane region" description="Helical" evidence="2">
    <location>
        <begin position="52"/>
        <end position="70"/>
    </location>
</feature>
<name>K1WTL0_MARBU</name>
<dbReference type="InParanoid" id="K1WTL0"/>
<reference evidence="5 6" key="1">
    <citation type="journal article" date="2012" name="BMC Genomics">
        <title>Sequencing the genome of Marssonina brunnea reveals fungus-poplar co-evolution.</title>
        <authorList>
            <person name="Zhu S."/>
            <person name="Cao Y.-Z."/>
            <person name="Jiang C."/>
            <person name="Tan B.-Y."/>
            <person name="Wang Z."/>
            <person name="Feng S."/>
            <person name="Zhang L."/>
            <person name="Su X.-H."/>
            <person name="Brejova B."/>
            <person name="Vinar T."/>
            <person name="Xu M."/>
            <person name="Wang M.-X."/>
            <person name="Zhang S.-G."/>
            <person name="Huang M.-R."/>
            <person name="Wu R."/>
            <person name="Zhou Y."/>
        </authorList>
    </citation>
    <scope>NUCLEOTIDE SEQUENCE [LARGE SCALE GENOMIC DNA]</scope>
    <source>
        <strain evidence="5 6">MB_m1</strain>
    </source>
</reference>
<gene>
    <name evidence="5" type="ORF">MBM_09898</name>
</gene>
<keyword evidence="6" id="KW-1185">Reference proteome</keyword>
<dbReference type="EMBL" id="JH921477">
    <property type="protein sequence ID" value="EKD11928.1"/>
    <property type="molecule type" value="Genomic_DNA"/>
</dbReference>
<evidence type="ECO:0000313" key="5">
    <source>
        <dbReference type="EMBL" id="EKD11928.1"/>
    </source>
</evidence>
<sequence>MNEDKRIGCVGDEEKAEACYMDQNLRKLSDRWEDNRREEVEKREEDMTALKGMSVVGSCLALIGWVLFFFSGKGSTDVQSVGASILDPYAHQVFEIVPRQDVPCLSVSFSTLPPPSVDALAAPPSDSLPSLGLVSKPLHSLTRTAGTLPTPVPKQQVFQLDPPILGNGRVFLDDGVGNATAGEQTAAGRNQTTCQVTLMQYEFKDSFGKPFVGDYTPPACMEGSNTVMMNMTVHSFGTQFDRLAVMYFGDTEAFRTSTAEPKQSGISWTYLKDMSHMMAMWKTSQKVIFDLPNQTTDTLTGTYITTLTATFFTAKQAIDPADIIIPISAERGYDSQPSAFTLSSGPGSSTVPAGSIPRNVNKAIVTVAATGQGDEEFWWQNSLSSAVTTYNSSGGTLFGNSSFREVQLMIDGQMAGVVWPYPVIFTGGLVPAFWSPMVGTQAFDLAEGEIDVSPWLGMLCNGEAHTFDMRVVGLADDAGKTAVLSEGVGSNWIVSGKIFIWTDSDESSITSGPKPTIEGSSPEISVSQAVTQDSNGGNDTLVYSTSVHRTLTVTSNVKTAEYPNGRNMVWTQILSHNTNNSFSSQGNNQSNSLMTTGRDVFMRGFETPYRNTYQYPLSVNSTGTALADGASRFDTQIIRGRAVEVDGQGVAPTGLQPFAELANSADLVRTLKGKTMVESQAGNATLLLTRGSGGVASASGTFGTLKGEARMGGRSAQGVMGMERDTELWYRMVGVVNGTVQEDVERINRKGVLAGFNVVDDTPTNSSSSGDFNAAATVDGRIGRFLGRGRFLDQIMARLAVFKMKNTPTPIRILCFGDSLTDGYWMHGMHRAPYSVTMKRILEENLGEKAQMGFDVDTNGVSGQLVVNGFRERMGNLCPYDWVVFLGGTNDLAFSVPPDRIYDEIKATTDLPLSTGARVLLLTVPECSAKSETLDRNRGELNELLKRDMREGVYSLDLHAKIPYHALDEDERKKIWDDGLHFTAEGYERIGELVAERLIGILNGTGEGEGAATEANAPTITRN</sequence>
<evidence type="ECO:0000256" key="1">
    <source>
        <dbReference type="SAM" id="MobiDB-lite"/>
    </source>
</evidence>
<organism evidence="5 6">
    <name type="scientific">Marssonina brunnea f. sp. multigermtubi (strain MB_m1)</name>
    <name type="common">Marssonina leaf spot fungus</name>
    <dbReference type="NCBI Taxonomy" id="1072389"/>
    <lineage>
        <taxon>Eukaryota</taxon>
        <taxon>Fungi</taxon>
        <taxon>Dikarya</taxon>
        <taxon>Ascomycota</taxon>
        <taxon>Pezizomycotina</taxon>
        <taxon>Leotiomycetes</taxon>
        <taxon>Helotiales</taxon>
        <taxon>Drepanopezizaceae</taxon>
        <taxon>Drepanopeziza</taxon>
    </lineage>
</organism>
<feature type="domain" description="Peptide N-acetyl-beta-D-glucosaminyl asparaginase amidase A N-terminal" evidence="3">
    <location>
        <begin position="187"/>
        <end position="510"/>
    </location>
</feature>
<keyword evidence="2" id="KW-0812">Transmembrane</keyword>
<evidence type="ECO:0000313" key="6">
    <source>
        <dbReference type="Proteomes" id="UP000006753"/>
    </source>
</evidence>
<evidence type="ECO:0000259" key="4">
    <source>
        <dbReference type="Pfam" id="PF13472"/>
    </source>
</evidence>
<dbReference type="Pfam" id="PF13472">
    <property type="entry name" value="Lipase_GDSL_2"/>
    <property type="match status" value="1"/>
</dbReference>
<keyword evidence="2" id="KW-1133">Transmembrane helix</keyword>
<dbReference type="InterPro" id="IPR036514">
    <property type="entry name" value="SGNH_hydro_sf"/>
</dbReference>
<dbReference type="Gene3D" id="3.40.50.1110">
    <property type="entry name" value="SGNH hydrolase"/>
    <property type="match status" value="1"/>
</dbReference>
<keyword evidence="2" id="KW-0472">Membrane</keyword>
<dbReference type="AlphaFoldDB" id="K1WTL0"/>